<gene>
    <name evidence="4" type="ORF">TeGR_g12071</name>
</gene>
<keyword evidence="5" id="KW-1185">Reference proteome</keyword>
<comment type="caution">
    <text evidence="4">The sequence shown here is derived from an EMBL/GenBank/DDBJ whole genome shotgun (WGS) entry which is preliminary data.</text>
</comment>
<dbReference type="EMBL" id="BRYB01001394">
    <property type="protein sequence ID" value="GMI24723.1"/>
    <property type="molecule type" value="Genomic_DNA"/>
</dbReference>
<reference evidence="4 5" key="1">
    <citation type="journal article" date="2023" name="Commun. Biol.">
        <title>Genome analysis of Parmales, the sister group of diatoms, reveals the evolutionary specialization of diatoms from phago-mixotrophs to photoautotrophs.</title>
        <authorList>
            <person name="Ban H."/>
            <person name="Sato S."/>
            <person name="Yoshikawa S."/>
            <person name="Yamada K."/>
            <person name="Nakamura Y."/>
            <person name="Ichinomiya M."/>
            <person name="Sato N."/>
            <person name="Blanc-Mathieu R."/>
            <person name="Endo H."/>
            <person name="Kuwata A."/>
            <person name="Ogata H."/>
        </authorList>
    </citation>
    <scope>NUCLEOTIDE SEQUENCE [LARGE SCALE GENOMIC DNA]</scope>
</reference>
<evidence type="ECO:0000256" key="1">
    <source>
        <dbReference type="ARBA" id="ARBA00023054"/>
    </source>
</evidence>
<protein>
    <recommendedName>
        <fullName evidence="6">UV radiation resistance-associated gene protein</fullName>
    </recommendedName>
</protein>
<feature type="compositionally biased region" description="Basic and acidic residues" evidence="3">
    <location>
        <begin position="214"/>
        <end position="224"/>
    </location>
</feature>
<accession>A0ABQ6MEA5</accession>
<dbReference type="PANTHER" id="PTHR15157">
    <property type="entry name" value="UV RADIATION RESISTANCE-ASSOCIATED GENE PROTEIN"/>
    <property type="match status" value="1"/>
</dbReference>
<evidence type="ECO:0000313" key="4">
    <source>
        <dbReference type="EMBL" id="GMI24723.1"/>
    </source>
</evidence>
<evidence type="ECO:0000256" key="2">
    <source>
        <dbReference type="SAM" id="Coils"/>
    </source>
</evidence>
<dbReference type="PANTHER" id="PTHR15157:SF5">
    <property type="entry name" value="UV RADIATION RESISTANCE-ASSOCIATED GENE PROTEIN"/>
    <property type="match status" value="1"/>
</dbReference>
<organism evidence="4 5">
    <name type="scientific">Tetraparma gracilis</name>
    <dbReference type="NCBI Taxonomy" id="2962635"/>
    <lineage>
        <taxon>Eukaryota</taxon>
        <taxon>Sar</taxon>
        <taxon>Stramenopiles</taxon>
        <taxon>Ochrophyta</taxon>
        <taxon>Bolidophyceae</taxon>
        <taxon>Parmales</taxon>
        <taxon>Triparmaceae</taxon>
        <taxon>Tetraparma</taxon>
    </lineage>
</organism>
<feature type="region of interest" description="Disordered" evidence="3">
    <location>
        <begin position="211"/>
        <end position="234"/>
    </location>
</feature>
<feature type="coiled-coil region" evidence="2">
    <location>
        <begin position="1"/>
        <end position="56"/>
    </location>
</feature>
<sequence length="234" mass="26218">MESLRVALPSLRSSAEQLERDGELSLLSLRSGAGELRELAGQVRAVEAQARLVEGEAGAVEERLRKGRFLLEARQVKLLGQLARIFPIERVSEDVYAIRGLQVPRDYSGDDERLSSALGLLCHLLLMTSKYLGVPLRYKLLCHASRSAVQDGASVYPLFKARQERERFDRACVLLERDADSLLSARAIRAPPRTHVLGKVGLLYQETVSPHSRLKSEGKSERRQQSIMQEAIFR</sequence>
<proteinExistence type="predicted"/>
<name>A0ABQ6MEA5_9STRA</name>
<dbReference type="Proteomes" id="UP001165060">
    <property type="component" value="Unassembled WGS sequence"/>
</dbReference>
<evidence type="ECO:0008006" key="6">
    <source>
        <dbReference type="Google" id="ProtNLM"/>
    </source>
</evidence>
<evidence type="ECO:0000256" key="3">
    <source>
        <dbReference type="SAM" id="MobiDB-lite"/>
    </source>
</evidence>
<evidence type="ECO:0000313" key="5">
    <source>
        <dbReference type="Proteomes" id="UP001165060"/>
    </source>
</evidence>
<keyword evidence="1 2" id="KW-0175">Coiled coil</keyword>